<dbReference type="InterPro" id="IPR043128">
    <property type="entry name" value="Rev_trsase/Diguanyl_cyclase"/>
</dbReference>
<dbReference type="InterPro" id="IPR043502">
    <property type="entry name" value="DNA/RNA_pol_sf"/>
</dbReference>
<dbReference type="PANTHER" id="PTHR24559">
    <property type="entry name" value="TRANSPOSON TY3-I GAG-POL POLYPROTEIN"/>
    <property type="match status" value="1"/>
</dbReference>
<evidence type="ECO:0000313" key="4">
    <source>
        <dbReference type="Proteomes" id="UP000321947"/>
    </source>
</evidence>
<name>A0A5A7SJ64_CUCMM</name>
<organism evidence="1 3">
    <name type="scientific">Cucumis melo var. makuwa</name>
    <name type="common">Oriental melon</name>
    <dbReference type="NCBI Taxonomy" id="1194695"/>
    <lineage>
        <taxon>Eukaryota</taxon>
        <taxon>Viridiplantae</taxon>
        <taxon>Streptophyta</taxon>
        <taxon>Embryophyta</taxon>
        <taxon>Tracheophyta</taxon>
        <taxon>Spermatophyta</taxon>
        <taxon>Magnoliopsida</taxon>
        <taxon>eudicotyledons</taxon>
        <taxon>Gunneridae</taxon>
        <taxon>Pentapetalae</taxon>
        <taxon>rosids</taxon>
        <taxon>fabids</taxon>
        <taxon>Cucurbitales</taxon>
        <taxon>Cucurbitaceae</taxon>
        <taxon>Benincaseae</taxon>
        <taxon>Cucumis</taxon>
    </lineage>
</organism>
<reference evidence="3 4" key="1">
    <citation type="submission" date="2019-08" db="EMBL/GenBank/DDBJ databases">
        <title>Draft genome sequences of two oriental melons (Cucumis melo L. var makuwa).</title>
        <authorList>
            <person name="Kwon S.-Y."/>
        </authorList>
    </citation>
    <scope>NUCLEOTIDE SEQUENCE [LARGE SCALE GENOMIC DNA]</scope>
    <source>
        <strain evidence="4">cv. Chang Bougi</strain>
        <strain evidence="3">cv. SW 3</strain>
        <tissue evidence="1">Leaf</tissue>
    </source>
</reference>
<evidence type="ECO:0008006" key="5">
    <source>
        <dbReference type="Google" id="ProtNLM"/>
    </source>
</evidence>
<dbReference type="PANTHER" id="PTHR24559:SF439">
    <property type="entry name" value="RETROTRANSPOSON, UNCLASSIFIED-LIKE PROTEIN"/>
    <property type="match status" value="1"/>
</dbReference>
<evidence type="ECO:0000313" key="1">
    <source>
        <dbReference type="EMBL" id="KAA0025349.1"/>
    </source>
</evidence>
<dbReference type="OrthoDB" id="1928766at2759"/>
<dbReference type="InterPro" id="IPR053134">
    <property type="entry name" value="RNA-dir_DNA_polymerase"/>
</dbReference>
<dbReference type="SUPFAM" id="SSF56672">
    <property type="entry name" value="DNA/RNA polymerases"/>
    <property type="match status" value="1"/>
</dbReference>
<comment type="caution">
    <text evidence="1">The sequence shown here is derived from an EMBL/GenBank/DDBJ whole genome shotgun (WGS) entry which is preliminary data.</text>
</comment>
<dbReference type="EMBL" id="SSTE01023254">
    <property type="protein sequence ID" value="KAA0025349.1"/>
    <property type="molecule type" value="Genomic_DNA"/>
</dbReference>
<dbReference type="Proteomes" id="UP000321393">
    <property type="component" value="Unassembled WGS sequence"/>
</dbReference>
<gene>
    <name evidence="2" type="ORF">E5676_scaffold718G00310</name>
    <name evidence="1" type="ORF">E6C27_scaffold1204G00330</name>
</gene>
<evidence type="ECO:0000313" key="2">
    <source>
        <dbReference type="EMBL" id="TYK06472.1"/>
    </source>
</evidence>
<dbReference type="EMBL" id="SSTD01013533">
    <property type="protein sequence ID" value="TYK06472.1"/>
    <property type="molecule type" value="Genomic_DNA"/>
</dbReference>
<dbReference type="Gene3D" id="3.30.70.270">
    <property type="match status" value="1"/>
</dbReference>
<dbReference type="Proteomes" id="UP000321947">
    <property type="component" value="Unassembled WGS sequence"/>
</dbReference>
<sequence length="177" mass="20543">MDSKPCPCQKKEWELHVCVDFRDLNNACPKDDFLLPVTEIMVGATTEHEVVSFMDRSSRYNQIRMTLSNEEMTAFRTPKGIYCYKAFTVHLVAKMDPIKYVLSKPIISGCLAKWVVLPQQYNIVYIFQNVIKGQAQADFLADHPIPSDWKFCEDLSDDEIFFTEVMEPWTMYFDGAM</sequence>
<dbReference type="AlphaFoldDB" id="A0A5A7SJ64"/>
<dbReference type="Gene3D" id="3.10.10.10">
    <property type="entry name" value="HIV Type 1 Reverse Transcriptase, subunit A, domain 1"/>
    <property type="match status" value="1"/>
</dbReference>
<proteinExistence type="predicted"/>
<protein>
    <recommendedName>
        <fullName evidence="5">Reverse transcriptase domain-containing protein</fullName>
    </recommendedName>
</protein>
<accession>A0A5A7SJ64</accession>
<evidence type="ECO:0000313" key="3">
    <source>
        <dbReference type="Proteomes" id="UP000321393"/>
    </source>
</evidence>